<evidence type="ECO:0000259" key="2">
    <source>
        <dbReference type="Pfam" id="PF07969"/>
    </source>
</evidence>
<feature type="signal peptide" evidence="1">
    <location>
        <begin position="1"/>
        <end position="27"/>
    </location>
</feature>
<comment type="caution">
    <text evidence="3">The sequence shown here is derived from an EMBL/GenBank/DDBJ whole genome shotgun (WGS) entry which is preliminary data.</text>
</comment>
<sequence length="464" mass="48444">MSKFTRRLTLTLAAATALASAATPLVAQDFAVTGATVATGDARDRVGPGTVVVRSGRIVAVGPDVAVPAGVTVIDGTGMWITPGLFAPLTDLGLFDVGGVQESNDRAARNSTFSAALDYSVAVNPINQHIMTSRAGGVTRASVVGYPAGSIFAGQGALIDLGADPDVVTRARAFQMIAIGETGARLAGGSRVAVHALLRNALREAREFGDRAQIAGSASRPAEIRRGDDLPLDPRLVDDLAERGDDVELSRFDAAALRPVVQGTQPLYVVADRSADILQALALRQEFPKLDLVLVGAAEGWMVADRIAAAGVPVIAPPLIDLPERFEQLAATQSNIGRMVDAGVTVALGPFMDMEQPRNAPQYAGNLVGLQNVPGATGLTWSEAFAAITSVPAQISGMGGQAGVLAPGALGDVVIWDGDPLEVSSTPVRVFVDGVEQPLTNHQTRLRERYRDLDEQTLPKAYSH</sequence>
<dbReference type="InterPro" id="IPR011059">
    <property type="entry name" value="Metal-dep_hydrolase_composite"/>
</dbReference>
<dbReference type="PANTHER" id="PTHR43135">
    <property type="entry name" value="ALPHA-D-RIBOSE 1-METHYLPHOSPHONATE 5-TRIPHOSPHATE DIPHOSPHATASE"/>
    <property type="match status" value="1"/>
</dbReference>
<protein>
    <submittedName>
        <fullName evidence="3">Amidohydrolase family protein</fullName>
    </submittedName>
</protein>
<dbReference type="InterPro" id="IPR051781">
    <property type="entry name" value="Metallo-dep_Hydrolase"/>
</dbReference>
<dbReference type="InterPro" id="IPR032466">
    <property type="entry name" value="Metal_Hydrolase"/>
</dbReference>
<dbReference type="Proteomes" id="UP001259803">
    <property type="component" value="Unassembled WGS sequence"/>
</dbReference>
<keyword evidence="4" id="KW-1185">Reference proteome</keyword>
<evidence type="ECO:0000313" key="4">
    <source>
        <dbReference type="Proteomes" id="UP001259803"/>
    </source>
</evidence>
<accession>A0ABU2ZDY2</accession>
<feature type="chain" id="PRO_5046707499" evidence="1">
    <location>
        <begin position="28"/>
        <end position="464"/>
    </location>
</feature>
<feature type="domain" description="Amidohydrolase 3" evidence="2">
    <location>
        <begin position="321"/>
        <end position="434"/>
    </location>
</feature>
<dbReference type="Pfam" id="PF07969">
    <property type="entry name" value="Amidohydro_3"/>
    <property type="match status" value="1"/>
</dbReference>
<evidence type="ECO:0000313" key="3">
    <source>
        <dbReference type="EMBL" id="MDT0574809.1"/>
    </source>
</evidence>
<dbReference type="Gene3D" id="2.30.40.10">
    <property type="entry name" value="Urease, subunit C, domain 1"/>
    <property type="match status" value="1"/>
</dbReference>
<dbReference type="SUPFAM" id="SSF51556">
    <property type="entry name" value="Metallo-dependent hydrolases"/>
    <property type="match status" value="1"/>
</dbReference>
<evidence type="ECO:0000256" key="1">
    <source>
        <dbReference type="SAM" id="SignalP"/>
    </source>
</evidence>
<dbReference type="InterPro" id="IPR013108">
    <property type="entry name" value="Amidohydro_3"/>
</dbReference>
<keyword evidence="1" id="KW-0732">Signal</keyword>
<name>A0ABU2ZDY2_9SPHN</name>
<dbReference type="RefSeq" id="WP_311339370.1">
    <property type="nucleotide sequence ID" value="NZ_JAVRHS010000001.1"/>
</dbReference>
<dbReference type="Gene3D" id="3.20.20.140">
    <property type="entry name" value="Metal-dependent hydrolases"/>
    <property type="match status" value="1"/>
</dbReference>
<dbReference type="EMBL" id="JAVRHS010000001">
    <property type="protein sequence ID" value="MDT0574809.1"/>
    <property type="molecule type" value="Genomic_DNA"/>
</dbReference>
<dbReference type="PANTHER" id="PTHR43135:SF3">
    <property type="entry name" value="ALPHA-D-RIBOSE 1-METHYLPHOSPHONATE 5-TRIPHOSPHATE DIPHOSPHATASE"/>
    <property type="match status" value="1"/>
</dbReference>
<reference evidence="3 4" key="1">
    <citation type="submission" date="2023-09" db="EMBL/GenBank/DDBJ databases">
        <authorList>
            <person name="Rey-Velasco X."/>
        </authorList>
    </citation>
    <scope>NUCLEOTIDE SEQUENCE [LARGE SCALE GENOMIC DNA]</scope>
    <source>
        <strain evidence="3 4">F390</strain>
    </source>
</reference>
<proteinExistence type="predicted"/>
<dbReference type="SUPFAM" id="SSF51338">
    <property type="entry name" value="Composite domain of metallo-dependent hydrolases"/>
    <property type="match status" value="1"/>
</dbReference>
<organism evidence="3 4">
    <name type="scientific">Croceicoccus esteveae</name>
    <dbReference type="NCBI Taxonomy" id="3075597"/>
    <lineage>
        <taxon>Bacteria</taxon>
        <taxon>Pseudomonadati</taxon>
        <taxon>Pseudomonadota</taxon>
        <taxon>Alphaproteobacteria</taxon>
        <taxon>Sphingomonadales</taxon>
        <taxon>Erythrobacteraceae</taxon>
        <taxon>Croceicoccus</taxon>
    </lineage>
</organism>
<gene>
    <name evidence="3" type="ORF">RM533_01265</name>
</gene>